<dbReference type="InterPro" id="IPR011013">
    <property type="entry name" value="Gal_mutarotase_sf_dom"/>
</dbReference>
<dbReference type="InterPro" id="IPR015443">
    <property type="entry name" value="Aldose_1-epimerase"/>
</dbReference>
<dbReference type="InterPro" id="IPR014718">
    <property type="entry name" value="GH-type_carb-bd"/>
</dbReference>
<dbReference type="Pfam" id="PF01263">
    <property type="entry name" value="Aldose_epim"/>
    <property type="match status" value="1"/>
</dbReference>
<dbReference type="InterPro" id="IPR047215">
    <property type="entry name" value="Galactose_mutarotase-like"/>
</dbReference>
<feature type="active site" description="Proton donor" evidence="12">
    <location>
        <position position="189"/>
    </location>
</feature>
<dbReference type="NCBIfam" id="NF008277">
    <property type="entry name" value="PRK11055.1"/>
    <property type="match status" value="1"/>
</dbReference>
<evidence type="ECO:0000256" key="3">
    <source>
        <dbReference type="ARBA" id="ARBA00005028"/>
    </source>
</evidence>
<evidence type="ECO:0000256" key="1">
    <source>
        <dbReference type="ARBA" id="ARBA00001913"/>
    </source>
</evidence>
<evidence type="ECO:0000256" key="10">
    <source>
        <dbReference type="ARBA" id="ARBA00023277"/>
    </source>
</evidence>
<evidence type="ECO:0000256" key="7">
    <source>
        <dbReference type="ARBA" id="ARBA00022553"/>
    </source>
</evidence>
<dbReference type="GeneID" id="98069253"/>
<evidence type="ECO:0000256" key="2">
    <source>
        <dbReference type="ARBA" id="ARBA00004496"/>
    </source>
</evidence>
<organism evidence="15 16">
    <name type="scientific">Odoribacter laneus YIT 12061</name>
    <dbReference type="NCBI Taxonomy" id="742817"/>
    <lineage>
        <taxon>Bacteria</taxon>
        <taxon>Pseudomonadati</taxon>
        <taxon>Bacteroidota</taxon>
        <taxon>Bacteroidia</taxon>
        <taxon>Bacteroidales</taxon>
        <taxon>Odoribacteraceae</taxon>
        <taxon>Odoribacter</taxon>
    </lineage>
</organism>
<dbReference type="HOGENOM" id="CLU_031753_1_0_10"/>
<evidence type="ECO:0000256" key="5">
    <source>
        <dbReference type="ARBA" id="ARBA00011245"/>
    </source>
</evidence>
<dbReference type="GO" id="GO:0005737">
    <property type="term" value="C:cytoplasm"/>
    <property type="evidence" value="ECO:0007669"/>
    <property type="project" value="UniProtKB-SubCell"/>
</dbReference>
<keyword evidence="8" id="KW-0106">Calcium</keyword>
<dbReference type="EC" id="5.1.3.3" evidence="11"/>
<dbReference type="PIRSF" id="PIRSF005096">
    <property type="entry name" value="GALM"/>
    <property type="match status" value="1"/>
</dbReference>
<dbReference type="FunFam" id="2.70.98.10:FF:000003">
    <property type="entry name" value="Aldose 1-epimerase"/>
    <property type="match status" value="1"/>
</dbReference>
<protein>
    <recommendedName>
        <fullName evidence="11">Aldose 1-epimerase</fullName>
        <ecNumber evidence="11">5.1.3.3</ecNumber>
    </recommendedName>
</protein>
<dbReference type="GO" id="GO:0030246">
    <property type="term" value="F:carbohydrate binding"/>
    <property type="evidence" value="ECO:0007669"/>
    <property type="project" value="InterPro"/>
</dbReference>
<evidence type="ECO:0000313" key="15">
    <source>
        <dbReference type="EMBL" id="EHP47835.1"/>
    </source>
</evidence>
<evidence type="ECO:0000256" key="14">
    <source>
        <dbReference type="PIRSR" id="PIRSR005096-3"/>
    </source>
</evidence>
<sequence length="364" mass="39887">MTHNNSLSDSLIKLDPTAFQAEVNGKVTHLFLLKNKNGVEIAVTNYGGFVVSVMVPDKNGEYADVVLGHSSLEDYQKTPEPYLGSLVGRYGNRIADGKFTLDGKEYTLAINNGPNTLHGGLTGFNAVVWDAEQLNSQTLKLNYLSVDGEEGFPGNLSIEVVYHLSNENALEISYQAMTDKKTVINLTQHSFFNLAGTADPTPTICDHILTINADHYTPMDKVSIPTGEIAPVSGTPMDFRAPRIVGERIEDSFEQLVFGKGYDHCYVLNKKEAGELSFAARVVDPKSGRTLEVYTTEPGVQLYTGNWLGGFAGKYGATYPERSAICLETQHFPDSPNKPHFPSVVLGVGEVYTQKCIYKFGVEK</sequence>
<dbReference type="PANTHER" id="PTHR10091:SF0">
    <property type="entry name" value="GALACTOSE MUTAROTASE"/>
    <property type="match status" value="1"/>
</dbReference>
<keyword evidence="10 11" id="KW-0119">Carbohydrate metabolism</keyword>
<keyword evidence="9 11" id="KW-0413">Isomerase</keyword>
<dbReference type="GO" id="GO:0006006">
    <property type="term" value="P:glucose metabolic process"/>
    <property type="evidence" value="ECO:0007669"/>
    <property type="project" value="TreeGrafter"/>
</dbReference>
<reference evidence="15 16" key="1">
    <citation type="submission" date="2012-01" db="EMBL/GenBank/DDBJ databases">
        <title>The Genome Sequence of Odoribacter laneus YIT 12061.</title>
        <authorList>
            <consortium name="The Broad Institute Genome Sequencing Platform"/>
            <person name="Earl A."/>
            <person name="Ward D."/>
            <person name="Feldgarden M."/>
            <person name="Gevers D."/>
            <person name="Morotomi M."/>
            <person name="Young S.K."/>
            <person name="Zeng Q."/>
            <person name="Gargeya S."/>
            <person name="Fitzgerald M."/>
            <person name="Haas B."/>
            <person name="Abouelleil A."/>
            <person name="Alvarado L."/>
            <person name="Arachchi H.M."/>
            <person name="Berlin A."/>
            <person name="Chapman S.B."/>
            <person name="Gearin G."/>
            <person name="Goldberg J."/>
            <person name="Griggs A."/>
            <person name="Gujja S."/>
            <person name="Hansen M."/>
            <person name="Heiman D."/>
            <person name="Howarth C."/>
            <person name="Larimer J."/>
            <person name="Lui A."/>
            <person name="MacDonald P.J.P."/>
            <person name="McCowen C."/>
            <person name="Montmayeur A."/>
            <person name="Murphy C."/>
            <person name="Neiman D."/>
            <person name="Pearson M."/>
            <person name="Priest M."/>
            <person name="Roberts A."/>
            <person name="Saif S."/>
            <person name="Shea T."/>
            <person name="Sisk P."/>
            <person name="Stolte C."/>
            <person name="Sykes S."/>
            <person name="Wortman J."/>
            <person name="Nusbaum C."/>
            <person name="Birren B."/>
        </authorList>
    </citation>
    <scope>NUCLEOTIDE SEQUENCE [LARGE SCALE GENOMIC DNA]</scope>
    <source>
        <strain evidence="15 16">YIT 12061</strain>
    </source>
</reference>
<proteinExistence type="inferred from homology"/>
<dbReference type="STRING" id="742817.HMPREF9449_01688"/>
<dbReference type="UniPathway" id="UPA00242"/>
<evidence type="ECO:0000256" key="6">
    <source>
        <dbReference type="ARBA" id="ARBA00022490"/>
    </source>
</evidence>
<dbReference type="InterPro" id="IPR008183">
    <property type="entry name" value="Aldose_1/G6P_1-epimerase"/>
</dbReference>
<evidence type="ECO:0000313" key="16">
    <source>
        <dbReference type="Proteomes" id="UP000004892"/>
    </source>
</evidence>
<dbReference type="Proteomes" id="UP000004892">
    <property type="component" value="Unassembled WGS sequence"/>
</dbReference>
<name>H1DHF2_9BACT</name>
<keyword evidence="6" id="KW-0963">Cytoplasm</keyword>
<comment type="pathway">
    <text evidence="3 11">Carbohydrate metabolism; hexose metabolism.</text>
</comment>
<comment type="subcellular location">
    <subcellularLocation>
        <location evidence="2">Cytoplasm</location>
    </subcellularLocation>
</comment>
<dbReference type="AlphaFoldDB" id="H1DHF2"/>
<comment type="cofactor">
    <cofactor evidence="1">
        <name>Ca(2+)</name>
        <dbReference type="ChEBI" id="CHEBI:29108"/>
    </cofactor>
</comment>
<dbReference type="RefSeq" id="WP_009136836.1">
    <property type="nucleotide sequence ID" value="NZ_JH594596.1"/>
</dbReference>
<dbReference type="GO" id="GO:0004034">
    <property type="term" value="F:aldose 1-epimerase activity"/>
    <property type="evidence" value="ECO:0007669"/>
    <property type="project" value="UniProtKB-EC"/>
</dbReference>
<evidence type="ECO:0000256" key="4">
    <source>
        <dbReference type="ARBA" id="ARBA00006206"/>
    </source>
</evidence>
<dbReference type="EMBL" id="ADMC01000022">
    <property type="protein sequence ID" value="EHP47835.1"/>
    <property type="molecule type" value="Genomic_DNA"/>
</dbReference>
<evidence type="ECO:0000256" key="12">
    <source>
        <dbReference type="PIRSR" id="PIRSR005096-1"/>
    </source>
</evidence>
<gene>
    <name evidence="15" type="ORF">HMPREF9449_01688</name>
</gene>
<evidence type="ECO:0000256" key="9">
    <source>
        <dbReference type="ARBA" id="ARBA00023235"/>
    </source>
</evidence>
<feature type="binding site" evidence="14">
    <location>
        <begin position="92"/>
        <end position="93"/>
    </location>
    <ligand>
        <name>beta-D-galactose</name>
        <dbReference type="ChEBI" id="CHEBI:27667"/>
    </ligand>
</feature>
<dbReference type="PATRIC" id="fig|742817.3.peg.1802"/>
<comment type="caution">
    <text evidence="15">The sequence shown here is derived from an EMBL/GenBank/DDBJ whole genome shotgun (WGS) entry which is preliminary data.</text>
</comment>
<comment type="catalytic activity">
    <reaction evidence="11">
        <text>alpha-D-glucose = beta-D-glucose</text>
        <dbReference type="Rhea" id="RHEA:10264"/>
        <dbReference type="ChEBI" id="CHEBI:15903"/>
        <dbReference type="ChEBI" id="CHEBI:17925"/>
        <dbReference type="EC" id="5.1.3.3"/>
    </reaction>
</comment>
<comment type="subunit">
    <text evidence="5">Monomer.</text>
</comment>
<evidence type="ECO:0000256" key="11">
    <source>
        <dbReference type="PIRNR" id="PIRNR005096"/>
    </source>
</evidence>
<dbReference type="Gene3D" id="2.70.98.10">
    <property type="match status" value="1"/>
</dbReference>
<accession>H1DHF2</accession>
<evidence type="ECO:0000256" key="13">
    <source>
        <dbReference type="PIRSR" id="PIRSR005096-2"/>
    </source>
</evidence>
<keyword evidence="16" id="KW-1185">Reference proteome</keyword>
<feature type="binding site" evidence="13">
    <location>
        <position position="263"/>
    </location>
    <ligand>
        <name>beta-D-galactose</name>
        <dbReference type="ChEBI" id="CHEBI:27667"/>
    </ligand>
</feature>
<dbReference type="PANTHER" id="PTHR10091">
    <property type="entry name" value="ALDOSE-1-EPIMERASE"/>
    <property type="match status" value="1"/>
</dbReference>
<evidence type="ECO:0000256" key="8">
    <source>
        <dbReference type="ARBA" id="ARBA00022837"/>
    </source>
</evidence>
<dbReference type="SUPFAM" id="SSF74650">
    <property type="entry name" value="Galactose mutarotase-like"/>
    <property type="match status" value="1"/>
</dbReference>
<dbReference type="CDD" id="cd09019">
    <property type="entry name" value="galactose_mutarotase_like"/>
    <property type="match status" value="1"/>
</dbReference>
<dbReference type="eggNOG" id="COG2017">
    <property type="taxonomic scope" value="Bacteria"/>
</dbReference>
<dbReference type="GO" id="GO:0033499">
    <property type="term" value="P:galactose catabolic process via UDP-galactose, Leloir pathway"/>
    <property type="evidence" value="ECO:0007669"/>
    <property type="project" value="TreeGrafter"/>
</dbReference>
<keyword evidence="7" id="KW-0597">Phosphoprotein</keyword>
<comment type="similarity">
    <text evidence="4 11">Belongs to the aldose epimerase family.</text>
</comment>
<feature type="active site" description="Proton acceptor" evidence="12">
    <location>
        <position position="328"/>
    </location>
</feature>